<dbReference type="InParanoid" id="T0RYU7"/>
<dbReference type="RefSeq" id="XP_008608721.1">
    <property type="nucleotide sequence ID" value="XM_008610499.1"/>
</dbReference>
<sequence length="280" mass="30721">MSSRLRHVADVLLLLGASPTSPSNETNTFYVAFRNSIQSIKLSDDVNLVTYDQTGRNGDNATWYLSTVYTGKWVGRIVSFEVRNATTLPTQPVGTIEAPWRFLGTWEGFMVVRLAARSSRPECNLVNGVICLLGENVDDLLPLLDAYEWIRTSGNNDTSLSKFPAPCGPARREHWGNDGCSVASDWCFQAARRLPLFEVRGSLSPTVSPALCWRGSAYKTLTASRMIFGPRATSFLASQPARPVQRDCLSTTITREVTSSGGAVVRSCLALRTSTYARPS</sequence>
<evidence type="ECO:0000256" key="1">
    <source>
        <dbReference type="SAM" id="SignalP"/>
    </source>
</evidence>
<feature type="chain" id="PRO_5004584295" description="PLAT domain-containing protein" evidence="1">
    <location>
        <begin position="23"/>
        <end position="280"/>
    </location>
</feature>
<organism evidence="2 3">
    <name type="scientific">Saprolegnia diclina (strain VS20)</name>
    <dbReference type="NCBI Taxonomy" id="1156394"/>
    <lineage>
        <taxon>Eukaryota</taxon>
        <taxon>Sar</taxon>
        <taxon>Stramenopiles</taxon>
        <taxon>Oomycota</taxon>
        <taxon>Saprolegniomycetes</taxon>
        <taxon>Saprolegniales</taxon>
        <taxon>Saprolegniaceae</taxon>
        <taxon>Saprolegnia</taxon>
    </lineage>
</organism>
<protein>
    <recommendedName>
        <fullName evidence="4">PLAT domain-containing protein</fullName>
    </recommendedName>
</protein>
<evidence type="ECO:0000313" key="3">
    <source>
        <dbReference type="Proteomes" id="UP000030762"/>
    </source>
</evidence>
<accession>T0RYU7</accession>
<dbReference type="OrthoDB" id="10509705at2759"/>
<dbReference type="EMBL" id="JH767143">
    <property type="protein sequence ID" value="EQC37788.1"/>
    <property type="molecule type" value="Genomic_DNA"/>
</dbReference>
<gene>
    <name evidence="2" type="ORF">SDRG_04813</name>
</gene>
<dbReference type="VEuPathDB" id="FungiDB:SDRG_04813"/>
<keyword evidence="3" id="KW-1185">Reference proteome</keyword>
<dbReference type="GeneID" id="19945540"/>
<dbReference type="STRING" id="1156394.T0RYU7"/>
<keyword evidence="1" id="KW-0732">Signal</keyword>
<dbReference type="Proteomes" id="UP000030762">
    <property type="component" value="Unassembled WGS sequence"/>
</dbReference>
<evidence type="ECO:0008006" key="4">
    <source>
        <dbReference type="Google" id="ProtNLM"/>
    </source>
</evidence>
<name>T0RYU7_SAPDV</name>
<proteinExistence type="predicted"/>
<evidence type="ECO:0000313" key="2">
    <source>
        <dbReference type="EMBL" id="EQC37788.1"/>
    </source>
</evidence>
<dbReference type="AlphaFoldDB" id="T0RYU7"/>
<feature type="signal peptide" evidence="1">
    <location>
        <begin position="1"/>
        <end position="22"/>
    </location>
</feature>
<reference evidence="2 3" key="1">
    <citation type="submission" date="2012-04" db="EMBL/GenBank/DDBJ databases">
        <title>The Genome Sequence of Saprolegnia declina VS20.</title>
        <authorList>
            <consortium name="The Broad Institute Genome Sequencing Platform"/>
            <person name="Russ C."/>
            <person name="Nusbaum C."/>
            <person name="Tyler B."/>
            <person name="van West P."/>
            <person name="Dieguez-Uribeondo J."/>
            <person name="de Bruijn I."/>
            <person name="Tripathy S."/>
            <person name="Jiang R."/>
            <person name="Young S.K."/>
            <person name="Zeng Q."/>
            <person name="Gargeya S."/>
            <person name="Fitzgerald M."/>
            <person name="Haas B."/>
            <person name="Abouelleil A."/>
            <person name="Alvarado L."/>
            <person name="Arachchi H.M."/>
            <person name="Berlin A."/>
            <person name="Chapman S.B."/>
            <person name="Goldberg J."/>
            <person name="Griggs A."/>
            <person name="Gujja S."/>
            <person name="Hansen M."/>
            <person name="Howarth C."/>
            <person name="Imamovic A."/>
            <person name="Larimer J."/>
            <person name="McCowen C."/>
            <person name="Montmayeur A."/>
            <person name="Murphy C."/>
            <person name="Neiman D."/>
            <person name="Pearson M."/>
            <person name="Priest M."/>
            <person name="Roberts A."/>
            <person name="Saif S."/>
            <person name="Shea T."/>
            <person name="Sisk P."/>
            <person name="Sykes S."/>
            <person name="Wortman J."/>
            <person name="Nusbaum C."/>
            <person name="Birren B."/>
        </authorList>
    </citation>
    <scope>NUCLEOTIDE SEQUENCE [LARGE SCALE GENOMIC DNA]</scope>
    <source>
        <strain evidence="2 3">VS20</strain>
    </source>
</reference>